<keyword evidence="1 3" id="KW-0732">Signal</keyword>
<dbReference type="Gene3D" id="2.60.40.2170">
    <property type="entry name" value="Wnt, WIF domain"/>
    <property type="match status" value="1"/>
</dbReference>
<proteinExistence type="predicted"/>
<dbReference type="Proteomes" id="UP000036681">
    <property type="component" value="Unplaced"/>
</dbReference>
<evidence type="ECO:0000256" key="2">
    <source>
        <dbReference type="ARBA" id="ARBA00023180"/>
    </source>
</evidence>
<evidence type="ECO:0000256" key="3">
    <source>
        <dbReference type="SAM" id="SignalP"/>
    </source>
</evidence>
<dbReference type="InterPro" id="IPR038677">
    <property type="entry name" value="WIF_sf"/>
</dbReference>
<feature type="chain" id="PRO_5039889235" evidence="3">
    <location>
        <begin position="22"/>
        <end position="115"/>
    </location>
</feature>
<dbReference type="WBParaSite" id="ALUE_0001009301-mRNA-1">
    <property type="protein sequence ID" value="ALUE_0001009301-mRNA-1"/>
    <property type="gene ID" value="ALUE_0001009301"/>
</dbReference>
<sequence>MRIRLTLYMAIIVWLVERGNTMINLFISKAEMIRTLGLSAELNYVENGIINTYSTKFPYRVDTNISQVAFSWNTKVLDRKIAYKLRAIAGDNAVLPVILIPHRGYLPTSTEGEYF</sequence>
<dbReference type="PROSITE" id="PS50814">
    <property type="entry name" value="WIF"/>
    <property type="match status" value="1"/>
</dbReference>
<protein>
    <submittedName>
        <fullName evidence="6">WIF domain-containing protein</fullName>
    </submittedName>
</protein>
<evidence type="ECO:0000256" key="1">
    <source>
        <dbReference type="ARBA" id="ARBA00022729"/>
    </source>
</evidence>
<dbReference type="InterPro" id="IPR003306">
    <property type="entry name" value="WIF"/>
</dbReference>
<dbReference type="Pfam" id="PF02019">
    <property type="entry name" value="WIF"/>
    <property type="match status" value="1"/>
</dbReference>
<reference evidence="6" key="1">
    <citation type="submission" date="2023-03" db="UniProtKB">
        <authorList>
            <consortium name="WormBaseParasite"/>
        </authorList>
    </citation>
    <scope>IDENTIFICATION</scope>
</reference>
<accession>A0A9J2PKP9</accession>
<keyword evidence="5" id="KW-1185">Reference proteome</keyword>
<dbReference type="SMART" id="SM00469">
    <property type="entry name" value="WIF"/>
    <property type="match status" value="1"/>
</dbReference>
<dbReference type="AlphaFoldDB" id="A0A9J2PKP9"/>
<evidence type="ECO:0000313" key="5">
    <source>
        <dbReference type="Proteomes" id="UP000036681"/>
    </source>
</evidence>
<evidence type="ECO:0000259" key="4">
    <source>
        <dbReference type="PROSITE" id="PS50814"/>
    </source>
</evidence>
<feature type="signal peptide" evidence="3">
    <location>
        <begin position="1"/>
        <end position="21"/>
    </location>
</feature>
<organism evidence="5 6">
    <name type="scientific">Ascaris lumbricoides</name>
    <name type="common">Giant roundworm</name>
    <dbReference type="NCBI Taxonomy" id="6252"/>
    <lineage>
        <taxon>Eukaryota</taxon>
        <taxon>Metazoa</taxon>
        <taxon>Ecdysozoa</taxon>
        <taxon>Nematoda</taxon>
        <taxon>Chromadorea</taxon>
        <taxon>Rhabditida</taxon>
        <taxon>Spirurina</taxon>
        <taxon>Ascaridomorpha</taxon>
        <taxon>Ascaridoidea</taxon>
        <taxon>Ascarididae</taxon>
        <taxon>Ascaris</taxon>
    </lineage>
</organism>
<feature type="domain" description="WIF" evidence="4">
    <location>
        <begin position="25"/>
        <end position="115"/>
    </location>
</feature>
<name>A0A9J2PKP9_ASCLU</name>
<evidence type="ECO:0000313" key="6">
    <source>
        <dbReference type="WBParaSite" id="ALUE_0001009301-mRNA-1"/>
    </source>
</evidence>
<keyword evidence="2" id="KW-0325">Glycoprotein</keyword>